<dbReference type="KEGG" id="pabs:JIR001_25150"/>
<sequence>MSHVAYVSTYVPKRCGLATYTSHLRQYVQNAEQGCKADTVIAMVDQSEDLQAYDPSLWFLRRDVREDYRKLAQRVNNSPVTVVSLQHEFGIFGGNAGEYVLDFVRELRKPLVTTFHTVLESPQDPLRSVQEEIAQRSDRIVVMSRRAIDLLANQYRLPKSKIVYIPHGTPVPSPDRREPMRKQLGWSDKRVVMTFGLLSRGKGLELILKALPEVVRRVPNVLYAIVGQTHPEVKKHEGEAYREQLKEMIRELNLEQHVVMIDRYLSEDELVDHIMACDLYVTPYPGMQQITSGTLAYAVGLGRPVLSTPYVYAQDLLGEFEDLLIPYGDVDAWAQTISRLLSDTTTLQQWEQRIQQIGREMSWPRVGESHARLFGELSQKHRKIESEGNAVGSVSR</sequence>
<evidence type="ECO:0000313" key="4">
    <source>
        <dbReference type="Proteomes" id="UP000677436"/>
    </source>
</evidence>
<dbReference type="InterPro" id="IPR001296">
    <property type="entry name" value="Glyco_trans_1"/>
</dbReference>
<feature type="domain" description="Glycosyl transferase family 1" evidence="1">
    <location>
        <begin position="177"/>
        <end position="355"/>
    </location>
</feature>
<proteinExistence type="predicted"/>
<feature type="domain" description="Glycosyltransferase subfamily 4-like N-terminal" evidence="2">
    <location>
        <begin position="66"/>
        <end position="169"/>
    </location>
</feature>
<accession>A0A8D5UJ09</accession>
<name>A0A8D5UJ09_9BACL</name>
<dbReference type="PANTHER" id="PTHR12526">
    <property type="entry name" value="GLYCOSYLTRANSFERASE"/>
    <property type="match status" value="1"/>
</dbReference>
<reference evidence="3" key="2">
    <citation type="journal article" date="2021" name="Microbiol. Resour. Announc.">
        <title>Complete Genome Sequence of Polycladomyces abyssicola JIR-001T, Isolated from Hemipelagic Sediment in Deep Seawater.</title>
        <authorList>
            <person name="Tsubouchi T."/>
            <person name="Kaneko Y."/>
        </authorList>
    </citation>
    <scope>NUCLEOTIDE SEQUENCE</scope>
    <source>
        <strain evidence="3">JIR-001</strain>
    </source>
</reference>
<dbReference type="PANTHER" id="PTHR12526:SF572">
    <property type="entry name" value="BLL5144 PROTEIN"/>
    <property type="match status" value="1"/>
</dbReference>
<dbReference type="AlphaFoldDB" id="A0A8D5UJ09"/>
<protein>
    <recommendedName>
        <fullName evidence="5">Glycosyltransferase</fullName>
    </recommendedName>
</protein>
<evidence type="ECO:0000259" key="1">
    <source>
        <dbReference type="Pfam" id="PF00534"/>
    </source>
</evidence>
<dbReference type="Pfam" id="PF00534">
    <property type="entry name" value="Glycos_transf_1"/>
    <property type="match status" value="1"/>
</dbReference>
<reference evidence="3" key="1">
    <citation type="journal article" date="2013" name="Int. J. Syst. Evol. Microbiol.">
        <title>Polycladomyces abyssicola gen. nov., sp. nov., a thermophilic filamentous bacterium isolated from hemipelagic sediment.</title>
        <authorList>
            <person name="Tsubouchi T."/>
            <person name="Shimane Y."/>
            <person name="Mori K."/>
            <person name="Usui K."/>
            <person name="Hiraki T."/>
            <person name="Tame A."/>
            <person name="Uematsu K."/>
            <person name="Maruyama T."/>
            <person name="Hatada Y."/>
        </authorList>
    </citation>
    <scope>NUCLEOTIDE SEQUENCE</scope>
    <source>
        <strain evidence="3">JIR-001</strain>
    </source>
</reference>
<dbReference type="SUPFAM" id="SSF53756">
    <property type="entry name" value="UDP-Glycosyltransferase/glycogen phosphorylase"/>
    <property type="match status" value="1"/>
</dbReference>
<dbReference type="Proteomes" id="UP000677436">
    <property type="component" value="Chromosome"/>
</dbReference>
<dbReference type="Pfam" id="PF13439">
    <property type="entry name" value="Glyco_transf_4"/>
    <property type="match status" value="1"/>
</dbReference>
<dbReference type="EMBL" id="AP024601">
    <property type="protein sequence ID" value="BCU82732.1"/>
    <property type="molecule type" value="Genomic_DNA"/>
</dbReference>
<evidence type="ECO:0000313" key="3">
    <source>
        <dbReference type="EMBL" id="BCU82732.1"/>
    </source>
</evidence>
<dbReference type="CDD" id="cd03822">
    <property type="entry name" value="GT4_mannosyltransferase-like"/>
    <property type="match status" value="1"/>
</dbReference>
<organism evidence="3 4">
    <name type="scientific">Polycladomyces abyssicola</name>
    <dbReference type="NCBI Taxonomy" id="1125966"/>
    <lineage>
        <taxon>Bacteria</taxon>
        <taxon>Bacillati</taxon>
        <taxon>Bacillota</taxon>
        <taxon>Bacilli</taxon>
        <taxon>Bacillales</taxon>
        <taxon>Thermoactinomycetaceae</taxon>
        <taxon>Polycladomyces</taxon>
    </lineage>
</organism>
<keyword evidence="4" id="KW-1185">Reference proteome</keyword>
<evidence type="ECO:0000259" key="2">
    <source>
        <dbReference type="Pfam" id="PF13439"/>
    </source>
</evidence>
<evidence type="ECO:0008006" key="5">
    <source>
        <dbReference type="Google" id="ProtNLM"/>
    </source>
</evidence>
<gene>
    <name evidence="3" type="ORF">JIR001_25150</name>
</gene>
<dbReference type="InterPro" id="IPR028098">
    <property type="entry name" value="Glyco_trans_4-like_N"/>
</dbReference>
<dbReference type="RefSeq" id="WP_212773042.1">
    <property type="nucleotide sequence ID" value="NZ_AP024601.1"/>
</dbReference>
<dbReference type="Gene3D" id="3.40.50.2000">
    <property type="entry name" value="Glycogen Phosphorylase B"/>
    <property type="match status" value="2"/>
</dbReference>